<comment type="caution">
    <text evidence="2">The sequence shown here is derived from an EMBL/GenBank/DDBJ whole genome shotgun (WGS) entry which is preliminary data.</text>
</comment>
<dbReference type="InterPro" id="IPR001387">
    <property type="entry name" value="Cro/C1-type_HTH"/>
</dbReference>
<dbReference type="SUPFAM" id="SSF47413">
    <property type="entry name" value="lambda repressor-like DNA-binding domains"/>
    <property type="match status" value="1"/>
</dbReference>
<dbReference type="Proteomes" id="UP000325218">
    <property type="component" value="Unassembled WGS sequence"/>
</dbReference>
<evidence type="ECO:0000259" key="1">
    <source>
        <dbReference type="PROSITE" id="PS50943"/>
    </source>
</evidence>
<evidence type="ECO:0000313" key="2">
    <source>
        <dbReference type="EMBL" id="TYA10951.1"/>
    </source>
</evidence>
<evidence type="ECO:0000313" key="3">
    <source>
        <dbReference type="Proteomes" id="UP000325218"/>
    </source>
</evidence>
<dbReference type="RefSeq" id="WP_148457111.1">
    <property type="nucleotide sequence ID" value="NZ_VSDO01000005.1"/>
</dbReference>
<protein>
    <submittedName>
        <fullName evidence="2">Helix-turn-helix transcriptional regulator</fullName>
    </submittedName>
</protein>
<name>A0A5D0CM56_9BACL</name>
<proteinExistence type="predicted"/>
<accession>A0A5D0CM56</accession>
<dbReference type="Gene3D" id="1.10.260.40">
    <property type="entry name" value="lambda repressor-like DNA-binding domains"/>
    <property type="match status" value="1"/>
</dbReference>
<feature type="domain" description="HTH cro/C1-type" evidence="1">
    <location>
        <begin position="10"/>
        <end position="64"/>
    </location>
</feature>
<dbReference type="GO" id="GO:0003677">
    <property type="term" value="F:DNA binding"/>
    <property type="evidence" value="ECO:0007669"/>
    <property type="project" value="InterPro"/>
</dbReference>
<dbReference type="InterPro" id="IPR010982">
    <property type="entry name" value="Lambda_DNA-bd_dom_sf"/>
</dbReference>
<dbReference type="Pfam" id="PF01381">
    <property type="entry name" value="HTH_3"/>
    <property type="match status" value="1"/>
</dbReference>
<reference evidence="2 3" key="1">
    <citation type="submission" date="2019-08" db="EMBL/GenBank/DDBJ databases">
        <title>Genome sequencing of Paenibacillus faecis DSM 23593(T).</title>
        <authorList>
            <person name="Kook J.-K."/>
            <person name="Park S.-N."/>
            <person name="Lim Y.K."/>
        </authorList>
    </citation>
    <scope>NUCLEOTIDE SEQUENCE [LARGE SCALE GENOMIC DNA]</scope>
    <source>
        <strain evidence="2 3">DSM 23593</strain>
    </source>
</reference>
<dbReference type="EMBL" id="VSDO01000005">
    <property type="protein sequence ID" value="TYA10951.1"/>
    <property type="molecule type" value="Genomic_DNA"/>
</dbReference>
<gene>
    <name evidence="2" type="ORF">FRY98_24595</name>
</gene>
<keyword evidence="3" id="KW-1185">Reference proteome</keyword>
<organism evidence="2 3">
    <name type="scientific">Paenibacillus faecis</name>
    <dbReference type="NCBI Taxonomy" id="862114"/>
    <lineage>
        <taxon>Bacteria</taxon>
        <taxon>Bacillati</taxon>
        <taxon>Bacillota</taxon>
        <taxon>Bacilli</taxon>
        <taxon>Bacillales</taxon>
        <taxon>Paenibacillaceae</taxon>
        <taxon>Paenibacillus</taxon>
    </lineage>
</organism>
<dbReference type="AlphaFoldDB" id="A0A5D0CM56"/>
<dbReference type="SMART" id="SM00530">
    <property type="entry name" value="HTH_XRE"/>
    <property type="match status" value="1"/>
</dbReference>
<dbReference type="OrthoDB" id="2626209at2"/>
<sequence>MAFLLGECLLLDRLKEKGVTQAEFSRRMKCSRAYVTQLIYGDSKMSLEFAINAAHFLECRVTDLYVLEWSSDRNE</sequence>
<dbReference type="PROSITE" id="PS50943">
    <property type="entry name" value="HTH_CROC1"/>
    <property type="match status" value="1"/>
</dbReference>